<evidence type="ECO:0000256" key="4">
    <source>
        <dbReference type="PROSITE-ProRule" id="PRU00339"/>
    </source>
</evidence>
<evidence type="ECO:0000313" key="7">
    <source>
        <dbReference type="EMBL" id="PJF43084.1"/>
    </source>
</evidence>
<feature type="repeat" description="TPR" evidence="4">
    <location>
        <begin position="449"/>
        <end position="482"/>
    </location>
</feature>
<feature type="domain" description="Pyrrolo-quinoline quinone repeat" evidence="6">
    <location>
        <begin position="121"/>
        <end position="218"/>
    </location>
</feature>
<keyword evidence="4" id="KW-0802">TPR repeat</keyword>
<dbReference type="InterPro" id="IPR016024">
    <property type="entry name" value="ARM-type_fold"/>
</dbReference>
<dbReference type="Gene3D" id="1.25.10.10">
    <property type="entry name" value="Leucine-rich Repeat Variant"/>
    <property type="match status" value="1"/>
</dbReference>
<feature type="repeat" description="WD" evidence="3">
    <location>
        <begin position="1424"/>
        <end position="1458"/>
    </location>
</feature>
<gene>
    <name evidence="7" type="ORF">CUN50_01470</name>
</gene>
<feature type="repeat" description="WD" evidence="3">
    <location>
        <begin position="1172"/>
        <end position="1213"/>
    </location>
</feature>
<dbReference type="PROSITE" id="PS50005">
    <property type="entry name" value="TPR"/>
    <property type="match status" value="1"/>
</dbReference>
<evidence type="ECO:0000259" key="6">
    <source>
        <dbReference type="Pfam" id="PF13360"/>
    </source>
</evidence>
<feature type="repeat" description="WD" evidence="3">
    <location>
        <begin position="1381"/>
        <end position="1422"/>
    </location>
</feature>
<dbReference type="SUPFAM" id="SSF50998">
    <property type="entry name" value="Quinoprotein alcohol dehydrogenase-like"/>
    <property type="match status" value="1"/>
</dbReference>
<keyword evidence="2" id="KW-0677">Repeat</keyword>
<dbReference type="PANTHER" id="PTHR19879">
    <property type="entry name" value="TRANSCRIPTION INITIATION FACTOR TFIID"/>
    <property type="match status" value="1"/>
</dbReference>
<feature type="repeat" description="WD" evidence="3">
    <location>
        <begin position="1550"/>
        <end position="1591"/>
    </location>
</feature>
<feature type="region of interest" description="Disordered" evidence="5">
    <location>
        <begin position="813"/>
        <end position="844"/>
    </location>
</feature>
<dbReference type="Gene3D" id="1.25.40.370">
    <property type="match status" value="1"/>
</dbReference>
<feature type="repeat" description="WD" evidence="3">
    <location>
        <begin position="1678"/>
        <end position="1719"/>
    </location>
</feature>
<dbReference type="PROSITE" id="PS50082">
    <property type="entry name" value="WD_REPEATS_2"/>
    <property type="match status" value="8"/>
</dbReference>
<evidence type="ECO:0000256" key="5">
    <source>
        <dbReference type="SAM" id="MobiDB-lite"/>
    </source>
</evidence>
<dbReference type="InterPro" id="IPR020472">
    <property type="entry name" value="WD40_PAC1"/>
</dbReference>
<dbReference type="SMART" id="SM00320">
    <property type="entry name" value="WD40"/>
    <property type="match status" value="20"/>
</dbReference>
<evidence type="ECO:0000256" key="2">
    <source>
        <dbReference type="ARBA" id="ARBA00022737"/>
    </source>
</evidence>
<feature type="repeat" description="WD" evidence="3">
    <location>
        <begin position="1508"/>
        <end position="1549"/>
    </location>
</feature>
<dbReference type="EMBL" id="PGTL01000004">
    <property type="protein sequence ID" value="PJF43084.1"/>
    <property type="molecule type" value="Genomic_DNA"/>
</dbReference>
<evidence type="ECO:0000313" key="8">
    <source>
        <dbReference type="Proteomes" id="UP000228947"/>
    </source>
</evidence>
<accession>A0A2M8PZV6</accession>
<dbReference type="Pfam" id="PF13360">
    <property type="entry name" value="PQQ_2"/>
    <property type="match status" value="1"/>
</dbReference>
<dbReference type="Gene3D" id="2.130.10.10">
    <property type="entry name" value="YVTN repeat-like/Quinoprotein amine dehydrogenase"/>
    <property type="match status" value="6"/>
</dbReference>
<dbReference type="InterPro" id="IPR011989">
    <property type="entry name" value="ARM-like"/>
</dbReference>
<evidence type="ECO:0000256" key="3">
    <source>
        <dbReference type="PROSITE-ProRule" id="PRU00221"/>
    </source>
</evidence>
<dbReference type="InterPro" id="IPR018391">
    <property type="entry name" value="PQQ_b-propeller_rpt"/>
</dbReference>
<dbReference type="Proteomes" id="UP000228947">
    <property type="component" value="Unassembled WGS sequence"/>
</dbReference>
<dbReference type="CDD" id="cd00200">
    <property type="entry name" value="WD40"/>
    <property type="match status" value="2"/>
</dbReference>
<sequence length="1753" mass="195843">MVRGNGARSVGQKHLLPMEERSDCALLCLSSLRRYRSGLMTELMRLLWDFEAEAQGLICAFTPDGRNLIAGAEDGTIYAFNRGGQLLWQQRIDGEAFRFALSRRSNILAIGTIRGADTSVLNFETGELLWKFTGEAQTKAGVGVTEDGARIFSGDDSGKVRCFSRSGQLLWLYDCRHKKISRLSVTPSGHRVVFGGNDHIYCLNGSGDLLWTYRTGGEVWAGARILPDGSYVIGGSNDQYVYMLDGSGNLVWRYQLGGNVNITYPTADGAFIAVGSTDSCAYLLSGDGQLLWKYRTGDSIYGISLSANAEFVAVASYDRHIYLFNREGDLLEKLRTGNQVYVVDITPDGRFIGSFGFDKRVYLLENAYAAHTEEERAEVQSILKRRLIAKVRNAFVENIYYGLCYWFDQFSQLLRRNAFELCEALIAEARQEGYPFMPAEQRFVDSREGAIYLKRGIVAQRQGDLEAAERFYNQAIALQRRAGCPICQEQAQLALRFLAEERLSGWRDPLLDKIHDEVRVLGGGEAFLIGRLASAPPDQLPLIIRAAAKIRLIKPLLQALASDDRRLQMLAIATLNRFNDIGDLTPIVTALQHENPFVRWQAASMLSRQKTLPPELVQRLPELIAAERDPDTRRVLVELAAHLKLKGLTPLLLPLLKEPDNDLRWSAVVALGKIGDRSALPALREVAEGYTLTELSIGDALRRATRDIVQRFPLPEVNRFHAMHWSQAEPKAATIFWRGEAVLFVISMGSVSDEVRFTFALTDQDEVVRYKVSLSYAEFLDSSDRLRAEAARRTQEQRSDRLGTSAIDEELELLELTPPVGTSDPREETEDTEDFDFDTDDEIPQGIEDEDELDETAAEHPTSDSETHSRSLWILLPADVTQTLQPGIYTANLYVYHQLSGQDEPIGSLKVHFIDRLRVENAVLSLSDTEPSAHVQAFAEYAESVYLTLRLAQVPLGTELRVEVWYGSAGSGELILSETRFSDAESYNGLQFCWQQARWRIGRYTACLLVRSTVAPSFSAVWSLTFEVEPYRYERWEDLPNDAPALWKQYGRHLVESGRADKLIRAVKDLRYIARKTTLCLPPDVEADLNLAAAYAPDDKQLAALRREYARISHILSATHTDDEIEATLALWLGNSLELRALTESYERSLPEPRITRWHSLPTAHPALMRVLRGHTDAVSDCAFSADGRFVATASEDASVRLWDVHTGALRLNMPTSGQSQYSCDISRNGKWLISGGRQRMSLWDIERGVCVRRFGQNDPIFSVNFHPDNQRVLAVSDDNTIRLWNAHTGQELHCATMPPSQAPRAVAYNADGSLFCSAHVDGSLRIRRTDTFEVISQRELPMRHLCAVAFSPDDHFIAVGSENHSVMIVDAFDQEPARSLQGHTGEVHAVAFSPGGNWLASGGADGKLYLWQWRTQETPHLTLHDHLRAVRSLAFSPDGKYLVSASEDREARVWDVQLLLQRLEAHPRSLPMWHGALSADGRLILSDSGNRLVLWDVASGQIKRIIQGAHQDDILCCAISPNGAWALSGGRDQNLRLWSLATGRDFRTKRVHEGAILRCAISPDGEWFASVSDGGVIRLWDFPNARELGSRSIGRGQLNCCAISPDGRHIAIVGSNGTVRLWRFQDGSDPVALDQGDDHDSILTCTFSPDGRYLATGGCDKNITVWDVRSHRPIVALSGHTANVQAIAFSPNGEWLLSGAQDGNVRLWHWYDERCLHSLFINRAVTNCAFLPDGQRIMLSSGSGLYLLRLEL</sequence>
<dbReference type="PANTHER" id="PTHR19879:SF9">
    <property type="entry name" value="TRANSCRIPTION INITIATION FACTOR TFIID SUBUNIT 5"/>
    <property type="match status" value="1"/>
</dbReference>
<dbReference type="SMART" id="SM00564">
    <property type="entry name" value="PQQ"/>
    <property type="match status" value="8"/>
</dbReference>
<feature type="repeat" description="WD" evidence="3">
    <location>
        <begin position="1254"/>
        <end position="1295"/>
    </location>
</feature>
<keyword evidence="1 3" id="KW-0853">WD repeat</keyword>
<dbReference type="InterPro" id="IPR015943">
    <property type="entry name" value="WD40/YVTN_repeat-like_dom_sf"/>
</dbReference>
<dbReference type="InterPro" id="IPR001680">
    <property type="entry name" value="WD40_rpt"/>
</dbReference>
<dbReference type="PROSITE" id="PS50294">
    <property type="entry name" value="WD_REPEATS_REGION"/>
    <property type="match status" value="7"/>
</dbReference>
<organism evidence="7 8">
    <name type="scientific">Candidatus Thermofonsia Clade 1 bacterium</name>
    <dbReference type="NCBI Taxonomy" id="2364210"/>
    <lineage>
        <taxon>Bacteria</taxon>
        <taxon>Bacillati</taxon>
        <taxon>Chloroflexota</taxon>
        <taxon>Candidatus Thermofontia</taxon>
        <taxon>Candidatus Thermofonsia Clade 1</taxon>
    </lineage>
</organism>
<dbReference type="InterPro" id="IPR019775">
    <property type="entry name" value="WD40_repeat_CS"/>
</dbReference>
<dbReference type="InterPro" id="IPR011047">
    <property type="entry name" value="Quinoprotein_ADH-like_sf"/>
</dbReference>
<dbReference type="InterPro" id="IPR019734">
    <property type="entry name" value="TPR_rpt"/>
</dbReference>
<comment type="caution">
    <text evidence="7">The sequence shown here is derived from an EMBL/GenBank/DDBJ whole genome shotgun (WGS) entry which is preliminary data.</text>
</comment>
<dbReference type="PRINTS" id="PR00320">
    <property type="entry name" value="GPROTEINBRPT"/>
</dbReference>
<dbReference type="SUPFAM" id="SSF50978">
    <property type="entry name" value="WD40 repeat-like"/>
    <property type="match status" value="3"/>
</dbReference>
<name>A0A2M8PZV6_9CHLR</name>
<feature type="repeat" description="WD" evidence="3">
    <location>
        <begin position="1636"/>
        <end position="1677"/>
    </location>
</feature>
<dbReference type="Pfam" id="PF13646">
    <property type="entry name" value="HEAT_2"/>
    <property type="match status" value="1"/>
</dbReference>
<dbReference type="Pfam" id="PF00400">
    <property type="entry name" value="WD40"/>
    <property type="match status" value="11"/>
</dbReference>
<reference evidence="7 8" key="1">
    <citation type="submission" date="2017-11" db="EMBL/GenBank/DDBJ databases">
        <title>Evolution of Phototrophy in the Chloroflexi Phylum Driven by Horizontal Gene Transfer.</title>
        <authorList>
            <person name="Ward L.M."/>
            <person name="Hemp J."/>
            <person name="Shih P.M."/>
            <person name="Mcglynn S.E."/>
            <person name="Fischer W."/>
        </authorList>
    </citation>
    <scope>NUCLEOTIDE SEQUENCE [LARGE SCALE GENOMIC DNA]</scope>
    <source>
        <strain evidence="7">CP1_1M</strain>
    </source>
</reference>
<dbReference type="SUPFAM" id="SSF48371">
    <property type="entry name" value="ARM repeat"/>
    <property type="match status" value="1"/>
</dbReference>
<feature type="compositionally biased region" description="Acidic residues" evidence="5">
    <location>
        <begin position="827"/>
        <end position="844"/>
    </location>
</feature>
<protein>
    <recommendedName>
        <fullName evidence="6">Pyrrolo-quinoline quinone repeat domain-containing protein</fullName>
    </recommendedName>
</protein>
<dbReference type="InterPro" id="IPR002372">
    <property type="entry name" value="PQQ_rpt_dom"/>
</dbReference>
<proteinExistence type="predicted"/>
<dbReference type="InterPro" id="IPR036322">
    <property type="entry name" value="WD40_repeat_dom_sf"/>
</dbReference>
<evidence type="ECO:0000256" key="1">
    <source>
        <dbReference type="ARBA" id="ARBA00022574"/>
    </source>
</evidence>
<dbReference type="PROSITE" id="PS00678">
    <property type="entry name" value="WD_REPEATS_1"/>
    <property type="match status" value="4"/>
</dbReference>